<keyword evidence="3" id="KW-1185">Reference proteome</keyword>
<dbReference type="Proteomes" id="UP000467322">
    <property type="component" value="Unassembled WGS sequence"/>
</dbReference>
<evidence type="ECO:0000259" key="1">
    <source>
        <dbReference type="Pfam" id="PF01243"/>
    </source>
</evidence>
<dbReference type="PANTHER" id="PTHR42815:SF2">
    <property type="entry name" value="FAD-BINDING, PUTATIVE (AFU_ORTHOLOGUE AFUA_6G07600)-RELATED"/>
    <property type="match status" value="1"/>
</dbReference>
<name>A0A845M2S6_9RHOB</name>
<dbReference type="Gene3D" id="2.30.110.10">
    <property type="entry name" value="Electron Transport, Fmn-binding Protein, Chain A"/>
    <property type="match status" value="1"/>
</dbReference>
<dbReference type="Pfam" id="PF01243">
    <property type="entry name" value="PNPOx_N"/>
    <property type="match status" value="1"/>
</dbReference>
<sequence>MRKIDSIEALEALYPRKPSEPATKKVSDGLIPTYLAWIERARFCVVSTVGPEGTDSSPRGDDGPVALVLDARTLAIPDWRGNNRLDTLRNIVRDGRVSLMFMVPGSMNVMRVNGTAVLTDDPALTERFDRAGKLPRSVIVVTVAEVYAQCARAILRAGLWERDDADGLPSVGDMLRDVTDGAFDGEGYDLEWTARARDTMW</sequence>
<dbReference type="InterPro" id="IPR012349">
    <property type="entry name" value="Split_barrel_FMN-bd"/>
</dbReference>
<gene>
    <name evidence="2" type="ORF">GQE99_10945</name>
</gene>
<reference evidence="2 3" key="1">
    <citation type="submission" date="2019-12" db="EMBL/GenBank/DDBJ databases">
        <title>Maritimibacter sp. nov. sp. isolated from sea sand.</title>
        <authorList>
            <person name="Kim J."/>
            <person name="Jeong S.E."/>
            <person name="Jung H.S."/>
            <person name="Jeon C.O."/>
        </authorList>
    </citation>
    <scope>NUCLEOTIDE SEQUENCE [LARGE SCALE GENOMIC DNA]</scope>
    <source>
        <strain evidence="2 3">DP07</strain>
    </source>
</reference>
<dbReference type="EMBL" id="WTUX01000012">
    <property type="protein sequence ID" value="MZR13532.1"/>
    <property type="molecule type" value="Genomic_DNA"/>
</dbReference>
<accession>A0A845M2S6</accession>
<protein>
    <submittedName>
        <fullName evidence="2">Pyridoxamine 5'-phosphate oxidase family protein</fullName>
    </submittedName>
</protein>
<comment type="caution">
    <text evidence="2">The sequence shown here is derived from an EMBL/GenBank/DDBJ whole genome shotgun (WGS) entry which is preliminary data.</text>
</comment>
<feature type="domain" description="Pyridoxamine 5'-phosphate oxidase N-terminal" evidence="1">
    <location>
        <begin position="33"/>
        <end position="150"/>
    </location>
</feature>
<proteinExistence type="predicted"/>
<dbReference type="NCBIfam" id="TIGR04025">
    <property type="entry name" value="PPOX_FMN_DR2398"/>
    <property type="match status" value="1"/>
</dbReference>
<dbReference type="InterPro" id="IPR024029">
    <property type="entry name" value="Pyridox_Oxase_FMN-dep"/>
</dbReference>
<dbReference type="AlphaFoldDB" id="A0A845M2S6"/>
<dbReference type="SUPFAM" id="SSF50475">
    <property type="entry name" value="FMN-binding split barrel"/>
    <property type="match status" value="1"/>
</dbReference>
<evidence type="ECO:0000313" key="3">
    <source>
        <dbReference type="Proteomes" id="UP000467322"/>
    </source>
</evidence>
<evidence type="ECO:0000313" key="2">
    <source>
        <dbReference type="EMBL" id="MZR13532.1"/>
    </source>
</evidence>
<organism evidence="2 3">
    <name type="scientific">Maritimibacter harenae</name>
    <dbReference type="NCBI Taxonomy" id="2606218"/>
    <lineage>
        <taxon>Bacteria</taxon>
        <taxon>Pseudomonadati</taxon>
        <taxon>Pseudomonadota</taxon>
        <taxon>Alphaproteobacteria</taxon>
        <taxon>Rhodobacterales</taxon>
        <taxon>Roseobacteraceae</taxon>
        <taxon>Maritimibacter</taxon>
    </lineage>
</organism>
<dbReference type="PANTHER" id="PTHR42815">
    <property type="entry name" value="FAD-BINDING, PUTATIVE (AFU_ORTHOLOGUE AFUA_6G07600)-RELATED"/>
    <property type="match status" value="1"/>
</dbReference>
<dbReference type="InterPro" id="IPR011576">
    <property type="entry name" value="Pyridox_Oxase_N"/>
</dbReference>
<dbReference type="RefSeq" id="WP_161351652.1">
    <property type="nucleotide sequence ID" value="NZ_WTUX01000012.1"/>
</dbReference>